<evidence type="ECO:0000256" key="1">
    <source>
        <dbReference type="SAM" id="MobiDB-lite"/>
    </source>
</evidence>
<dbReference type="eggNOG" id="ENOG502RDQS">
    <property type="taxonomic scope" value="Eukaryota"/>
</dbReference>
<dbReference type="OrthoDB" id="2553257at2759"/>
<evidence type="ECO:0000313" key="3">
    <source>
        <dbReference type="EMBL" id="CBQ73627.1"/>
    </source>
</evidence>
<dbReference type="AlphaFoldDB" id="E7A2C0"/>
<dbReference type="HOGENOM" id="CLU_1078379_0_0_1"/>
<dbReference type="Proteomes" id="UP000008867">
    <property type="component" value="Chromosome 8"/>
</dbReference>
<accession>E7A2C0</accession>
<feature type="chain" id="PRO_5003217096" evidence="2">
    <location>
        <begin position="28"/>
        <end position="258"/>
    </location>
</feature>
<keyword evidence="2" id="KW-0732">Signal</keyword>
<sequence>MFSRNKSIIVLGCFLLLSLQSPLQVHCIVEEEPISPPAEAQPVVSPGRAGGRSGGTGGRSGASGGGGSSEESSGDVGFGRIPFTFTNTFGKPNASDGSCDLTPLIVDTSEFDKLCGPHSDPLWPCFKHEDNSEDDLSFVTVEPWLAPLSMTYELVVKDTSFFTLRNASDAFAITYTKGGWVSLRYYDYDAKTGCFNIHLEGSEGYRIHVSTTKRDYRDIDTMNYKSTGKRLCNKWVTIATRKRDADNDMMHSDDGRGI</sequence>
<proteinExistence type="predicted"/>
<protein>
    <submittedName>
        <fullName evidence="3">Related to Mig1 protein</fullName>
    </submittedName>
</protein>
<feature type="region of interest" description="Disordered" evidence="1">
    <location>
        <begin position="37"/>
        <end position="75"/>
    </location>
</feature>
<gene>
    <name evidence="3" type="ORF">sr14222</name>
</gene>
<keyword evidence="4" id="KW-1185">Reference proteome</keyword>
<organism evidence="3 4">
    <name type="scientific">Sporisorium reilianum (strain SRZ2)</name>
    <name type="common">Maize head smut fungus</name>
    <dbReference type="NCBI Taxonomy" id="999809"/>
    <lineage>
        <taxon>Eukaryota</taxon>
        <taxon>Fungi</taxon>
        <taxon>Dikarya</taxon>
        <taxon>Basidiomycota</taxon>
        <taxon>Ustilaginomycotina</taxon>
        <taxon>Ustilaginomycetes</taxon>
        <taxon>Ustilaginales</taxon>
        <taxon>Ustilaginaceae</taxon>
        <taxon>Sporisorium</taxon>
    </lineage>
</organism>
<feature type="compositionally biased region" description="Gly residues" evidence="1">
    <location>
        <begin position="48"/>
        <end position="68"/>
    </location>
</feature>
<evidence type="ECO:0000256" key="2">
    <source>
        <dbReference type="SAM" id="SignalP"/>
    </source>
</evidence>
<dbReference type="EMBL" id="FQ311473">
    <property type="protein sequence ID" value="CBQ73627.1"/>
    <property type="molecule type" value="Genomic_DNA"/>
</dbReference>
<reference evidence="3 4" key="1">
    <citation type="journal article" date="2010" name="Science">
        <title>Pathogenicity determinants in smut fungi revealed by genome comparison.</title>
        <authorList>
            <person name="Schirawski J."/>
            <person name="Mannhaupt G."/>
            <person name="Muench K."/>
            <person name="Brefort T."/>
            <person name="Schipper K."/>
            <person name="Doehlemann G."/>
            <person name="Di Stasio M."/>
            <person name="Roessel N."/>
            <person name="Mendoza-Mendoza A."/>
            <person name="Pester D."/>
            <person name="Mueller O."/>
            <person name="Winterberg B."/>
            <person name="Meyer E."/>
            <person name="Ghareeb H."/>
            <person name="Wollenberg T."/>
            <person name="Muensterkoetter M."/>
            <person name="Wong P."/>
            <person name="Walter M."/>
            <person name="Stukenbrock E."/>
            <person name="Gueldener U."/>
            <person name="Kahmann R."/>
        </authorList>
    </citation>
    <scope>NUCLEOTIDE SEQUENCE [LARGE SCALE GENOMIC DNA]</scope>
    <source>
        <strain evidence="4">SRZ2</strain>
    </source>
</reference>
<name>E7A2C0_SPORE</name>
<dbReference type="VEuPathDB" id="FungiDB:sr14222"/>
<evidence type="ECO:0000313" key="4">
    <source>
        <dbReference type="Proteomes" id="UP000008867"/>
    </source>
</evidence>
<feature type="signal peptide" evidence="2">
    <location>
        <begin position="1"/>
        <end position="27"/>
    </location>
</feature>